<keyword evidence="12" id="KW-1017">Isopeptide bond</keyword>
<dbReference type="SUPFAM" id="SSF51332">
    <property type="entry name" value="E2 regulatory, transactivation domain"/>
    <property type="match status" value="1"/>
</dbReference>
<evidence type="ECO:0000256" key="13">
    <source>
        <dbReference type="SAM" id="MobiDB-lite"/>
    </source>
</evidence>
<feature type="compositionally biased region" description="Low complexity" evidence="13">
    <location>
        <begin position="242"/>
        <end position="256"/>
    </location>
</feature>
<dbReference type="SUPFAM" id="SSF54957">
    <property type="entry name" value="Viral DNA-binding domain"/>
    <property type="match status" value="1"/>
</dbReference>
<evidence type="ECO:0000256" key="11">
    <source>
        <dbReference type="ARBA" id="ARBA00023163"/>
    </source>
</evidence>
<protein>
    <recommendedName>
        <fullName evidence="12">Regulatory protein E2</fullName>
    </recommendedName>
</protein>
<evidence type="ECO:0000256" key="3">
    <source>
        <dbReference type="ARBA" id="ARBA00022491"/>
    </source>
</evidence>
<dbReference type="Pfam" id="PF00508">
    <property type="entry name" value="PPV_E2_N"/>
    <property type="match status" value="1"/>
</dbReference>
<keyword evidence="11 12" id="KW-0804">Transcription</keyword>
<evidence type="ECO:0000256" key="12">
    <source>
        <dbReference type="HAMAP-Rule" id="MF_04001"/>
    </source>
</evidence>
<dbReference type="InterPro" id="IPR042503">
    <property type="entry name" value="Regulatory_protein_E2_N_1"/>
</dbReference>
<dbReference type="EMBL" id="MF588724">
    <property type="protein sequence ID" value="ATQ38410.1"/>
    <property type="molecule type" value="Genomic_DNA"/>
</dbReference>
<evidence type="ECO:0000259" key="14">
    <source>
        <dbReference type="Pfam" id="PF00508"/>
    </source>
</evidence>
<comment type="subcellular location">
    <subcellularLocation>
        <location evidence="1 12">Host nucleus</location>
    </subcellularLocation>
</comment>
<keyword evidence="5 12" id="KW-0597">Phosphoprotein</keyword>
<dbReference type="InterPro" id="IPR035975">
    <property type="entry name" value="E2/EBNA1_C_sf"/>
</dbReference>
<comment type="caution">
    <text evidence="12">Lacks conserved residue(s) required for the propagation of feature annotation.</text>
</comment>
<evidence type="ECO:0000256" key="2">
    <source>
        <dbReference type="ARBA" id="ARBA00007794"/>
    </source>
</evidence>
<accession>A0A2D2ALX5</accession>
<dbReference type="Gene3D" id="2.170.200.10">
    <property type="entry name" value="Papillomavirus E2 early protein domain"/>
    <property type="match status" value="1"/>
</dbReference>
<evidence type="ECO:0000256" key="1">
    <source>
        <dbReference type="ARBA" id="ARBA00004147"/>
    </source>
</evidence>
<comment type="similarity">
    <text evidence="12">Belongs to the papillomaviridae E2 protein family.</text>
</comment>
<keyword evidence="6 12" id="KW-1048">Host nucleus</keyword>
<dbReference type="InterPro" id="IPR042504">
    <property type="entry name" value="Regulatory_protein_E2_N_2"/>
</dbReference>
<dbReference type="InterPro" id="IPR000427">
    <property type="entry name" value="Papillomavirus_E2_C"/>
</dbReference>
<evidence type="ECO:0000256" key="10">
    <source>
        <dbReference type="ARBA" id="ARBA00023159"/>
    </source>
</evidence>
<evidence type="ECO:0000256" key="8">
    <source>
        <dbReference type="ARBA" id="ARBA00023015"/>
    </source>
</evidence>
<comment type="subunit">
    <text evidence="12">Binds DNA as homodimer. Interacts with protein E1; this interaction greatly increases E1 DNA-binding activity. Interacts with protein L1; this interaction enhances E2-dependent replication and transcription activation. Interacts with protein L2; this interaction inhibits E2 transcriptional activity but not DNA replication function E2. Interacts with protein E7; this interaction inhibits E7 oncogenic activity. Interacts with host TAF1; this interaction modulates E2-dependent transcriptional regulation. Interacts with host BRD4; this interaction mediates E2 transcriptional activation function. Additionally, the interaction with host BRD4 on mitotic chromosomes mediates tethering of the viral genome. Interacts with host TOPBP1; this interaction is required for optimal viral DNA replication.</text>
</comment>
<feature type="compositionally biased region" description="Basic and acidic residues" evidence="13">
    <location>
        <begin position="216"/>
        <end position="226"/>
    </location>
</feature>
<keyword evidence="10 12" id="KW-0010">Activator</keyword>
<dbReference type="GO" id="GO:0006275">
    <property type="term" value="P:regulation of DNA replication"/>
    <property type="evidence" value="ECO:0007669"/>
    <property type="project" value="UniProtKB-UniRule"/>
</dbReference>
<dbReference type="GO" id="GO:0003677">
    <property type="term" value="F:DNA binding"/>
    <property type="evidence" value="ECO:0007669"/>
    <property type="project" value="UniProtKB-UniRule"/>
</dbReference>
<feature type="domain" description="Papillomavirus E2 C-terminal" evidence="15">
    <location>
        <begin position="322"/>
        <end position="397"/>
    </location>
</feature>
<evidence type="ECO:0000256" key="7">
    <source>
        <dbReference type="ARBA" id="ARBA00022705"/>
    </source>
</evidence>
<dbReference type="InterPro" id="IPR012677">
    <property type="entry name" value="Nucleotide-bd_a/b_plait_sf"/>
</dbReference>
<dbReference type="Gene3D" id="1.10.287.30">
    <property type="entry name" value="E2 (early) protein, N terminal domain, subdomain 1"/>
    <property type="match status" value="1"/>
</dbReference>
<reference evidence="17" key="1">
    <citation type="submission" date="2017-07" db="EMBL/GenBank/DDBJ databases">
        <title>HPV diversity in WHIM patients.</title>
        <authorList>
            <person name="Pastrana D.V."/>
            <person name="Peretti A."/>
            <person name="Welch N.L."/>
            <person name="Borgogna C."/>
            <person name="Badolato R."/>
            <person name="Gariglio M."/>
            <person name="FitzGerald P.C."/>
            <person name="McIntosh C.E."/>
            <person name="Van Doorslaer K."/>
            <person name="McBride A."/>
            <person name="Bliskovsky V."/>
            <person name="Velez D."/>
            <person name="Cho E."/>
            <person name="Brownell I."/>
            <person name="Liu J.S."/>
            <person name="Gonzalez C.M."/>
            <person name="Maldarelli F."/>
            <person name="Lisco A."/>
            <person name="Androphy E.J."/>
            <person name="Uldrick T.S."/>
            <person name="Yarchoan R."/>
            <person name="Dvoretzky I."/>
            <person name="Holland S.M."/>
            <person name="Freeman A.F."/>
            <person name="Murphy P.M."/>
            <person name="McDermott D.H."/>
            <person name="Buck C.B."/>
        </authorList>
    </citation>
    <scope>NUCLEOTIDE SEQUENCE [LARGE SCALE GENOMIC DNA]</scope>
</reference>
<evidence type="ECO:0000259" key="15">
    <source>
        <dbReference type="Pfam" id="PF00511"/>
    </source>
</evidence>
<name>A0A2D2ALX5_9PAPI</name>
<keyword evidence="9 12" id="KW-0238">DNA-binding</keyword>
<dbReference type="HAMAP" id="MF_04001">
    <property type="entry name" value="PPV_E2"/>
    <property type="match status" value="1"/>
</dbReference>
<feature type="region of interest" description="Disordered" evidence="13">
    <location>
        <begin position="200"/>
        <end position="308"/>
    </location>
</feature>
<keyword evidence="7 12" id="KW-0235">DNA replication</keyword>
<dbReference type="GO" id="GO:0042025">
    <property type="term" value="C:host cell nucleus"/>
    <property type="evidence" value="ECO:0007669"/>
    <property type="project" value="UniProtKB-SubCell"/>
</dbReference>
<dbReference type="InterPro" id="IPR033668">
    <property type="entry name" value="Reg_prot_E2"/>
</dbReference>
<feature type="compositionally biased region" description="Low complexity" evidence="13">
    <location>
        <begin position="200"/>
        <end position="212"/>
    </location>
</feature>
<feature type="region of interest" description="DNA-binding domain" evidence="12">
    <location>
        <begin position="320"/>
        <end position="403"/>
    </location>
</feature>
<dbReference type="Gene3D" id="3.30.70.330">
    <property type="match status" value="1"/>
</dbReference>
<dbReference type="GO" id="GO:0006260">
    <property type="term" value="P:DNA replication"/>
    <property type="evidence" value="ECO:0007669"/>
    <property type="project" value="UniProtKB-KW"/>
</dbReference>
<dbReference type="GO" id="GO:0006351">
    <property type="term" value="P:DNA-templated transcription"/>
    <property type="evidence" value="ECO:0007669"/>
    <property type="project" value="UniProtKB-UniRule"/>
</dbReference>
<proteinExistence type="inferred from homology"/>
<dbReference type="InterPro" id="IPR001866">
    <property type="entry name" value="PPV_E2_N"/>
</dbReference>
<evidence type="ECO:0000313" key="16">
    <source>
        <dbReference type="EMBL" id="ATQ38410.1"/>
    </source>
</evidence>
<dbReference type="Proteomes" id="UP000289456">
    <property type="component" value="Segment"/>
</dbReference>
<evidence type="ECO:0000313" key="17">
    <source>
        <dbReference type="Proteomes" id="UP000289456"/>
    </source>
</evidence>
<keyword evidence="8 12" id="KW-0805">Transcription regulation</keyword>
<evidence type="ECO:0000256" key="6">
    <source>
        <dbReference type="ARBA" id="ARBA00022562"/>
    </source>
</evidence>
<comment type="PTM">
    <text evidence="12">Sumoylation plays a regulatory role in E2 transcriptional activity.</text>
</comment>
<dbReference type="GO" id="GO:0000166">
    <property type="term" value="F:nucleotide binding"/>
    <property type="evidence" value="ECO:0007669"/>
    <property type="project" value="UniProtKB-UniRule"/>
</dbReference>
<sequence>MNQADLSARYEALQDELLTLYEAAPTDINSQIQHWQLTRQINVLMYYCRKEGLKSLGLQTLPTLQISEYNSKIAIKMVLLLQSLAKSQYGSEQWTLSDTSTEIVLTPPKNTFKKQGFQVEVYYDGDTSNANVYTQWEHIYYQDLKDEWHKVPGDVDHNGLSYTDKTGEKIYFLLFSEDAEKYSRTGLWTVRYKNTTISSVVTSSTRHSGSSTKGDQPTDSHTRESSPEEGTSSRGRLERYTQESSPTTTTTSPTSSGRRRRGGGGDGGEQREYPTTTRESPRSKRQRSSAPTPEEVGRRHRSLPAHNLDRLRRLQEEARDPPIICVKGQANNLKCWRQRLSVRFGHLYDKASSVFKWIGDDDESRYNSRMLIAFNDYCQRAKFLQVVTLPRGSSYSLGFLDKL</sequence>
<comment type="function">
    <text evidence="12">Plays a role in the initiation of viral DNA replication. A dimer of E2 interacts with a dimer of E1 in order to improve specificity of E1 DNA binding activity. Once the complex recognizes and binds DNA at specific sites, the E2 dimer is removed from DNA. E2 also regulates viral transcription through binding to the E2RE response element (5'-ACCNNNNNNGGT-3') present in multiple copies in the regulatory regions of the viral genome. Activates or represses transcription depending on E2RE's position with regards to proximal promoter elements including the TATA-box. Repression occurs by sterically hindering the assembly of the transcription initiation complex.</text>
</comment>
<evidence type="ECO:0000256" key="4">
    <source>
        <dbReference type="ARBA" id="ARBA00022518"/>
    </source>
</evidence>
<evidence type="ECO:0000256" key="5">
    <source>
        <dbReference type="ARBA" id="ARBA00022553"/>
    </source>
</evidence>
<dbReference type="Pfam" id="PF00511">
    <property type="entry name" value="PPV_E2_C"/>
    <property type="match status" value="1"/>
</dbReference>
<organism evidence="16 17">
    <name type="scientific">Gammapapillomavirus 15</name>
    <dbReference type="NCBI Taxonomy" id="1513260"/>
    <lineage>
        <taxon>Viruses</taxon>
        <taxon>Monodnaviria</taxon>
        <taxon>Shotokuvirae</taxon>
        <taxon>Cossaviricota</taxon>
        <taxon>Papovaviricetes</taxon>
        <taxon>Zurhausenvirales</taxon>
        <taxon>Papillomaviridae</taxon>
        <taxon>Firstpapillomavirinae</taxon>
        <taxon>Gammapapillomavirus</taxon>
    </lineage>
</organism>
<dbReference type="GO" id="GO:0003700">
    <property type="term" value="F:DNA-binding transcription factor activity"/>
    <property type="evidence" value="ECO:0007669"/>
    <property type="project" value="UniProtKB-UniRule"/>
</dbReference>
<dbReference type="GO" id="GO:0039693">
    <property type="term" value="P:viral DNA genome replication"/>
    <property type="evidence" value="ECO:0007669"/>
    <property type="project" value="UniProtKB-UniRule"/>
</dbReference>
<comment type="similarity">
    <text evidence="2">Belongs to the papillomaviridae E8^E2C protein family.</text>
</comment>
<feature type="domain" description="Papillomavirus E2 N-terminal" evidence="14">
    <location>
        <begin position="5"/>
        <end position="201"/>
    </location>
</feature>
<feature type="cross-link" description="Glycyl lysine isopeptide (Lys-Gly) (interchain with G-Cter in SUMO)" evidence="12">
    <location>
        <position position="327"/>
    </location>
</feature>
<comment type="PTM">
    <text evidence="12">Phosphorylated.</text>
</comment>
<dbReference type="InterPro" id="IPR036050">
    <property type="entry name" value="Regulatory_protein_E2_N"/>
</dbReference>
<keyword evidence="12" id="KW-0832">Ubl conjugation</keyword>
<keyword evidence="3 12" id="KW-0678">Repressor</keyword>
<gene>
    <name evidence="12 16" type="primary">E2</name>
</gene>
<keyword evidence="4 12" id="KW-0244">Early protein</keyword>
<evidence type="ECO:0000256" key="9">
    <source>
        <dbReference type="ARBA" id="ARBA00023125"/>
    </source>
</evidence>